<protein>
    <recommendedName>
        <fullName evidence="2">Nephrocystin 3-like N-terminal domain-containing protein</fullName>
    </recommendedName>
</protein>
<sequence>MPGRSWLAGDPYYRWEDELLPRPECTTCQDEGVPDGSCQRCVQRTALETFEEMLVETHNDLCQRIADNQATFNAWLDSDDIGFFYITGGPGSGKSFLMYSLHNEDNEERLRAGWFRGTYGSWVRLFFYPFTEKPRELNFLTMIRGLLFALIKEYPKLAQALFPRVASQATTPGATMIHDHEVLDAWDELVAAGLPYDEDKIFLTIDGLNKLDPADHPRMIRALKDWVQARPHNVKICISSRGEKAFQEAFESYPGYNIDGVNLVDMLWYARDEPLLEKAFPRINKLVSPDEPYKLEYSMAKMADGSMLYLLKLVRSLIREESRSCGSIEEIIDDLTKRMLRYRGNYDSDMLNSPQLEY</sequence>
<organism evidence="3 4">
    <name type="scientific">Aspergillus indologenus CBS 114.80</name>
    <dbReference type="NCBI Taxonomy" id="1450541"/>
    <lineage>
        <taxon>Eukaryota</taxon>
        <taxon>Fungi</taxon>
        <taxon>Dikarya</taxon>
        <taxon>Ascomycota</taxon>
        <taxon>Pezizomycotina</taxon>
        <taxon>Eurotiomycetes</taxon>
        <taxon>Eurotiomycetidae</taxon>
        <taxon>Eurotiales</taxon>
        <taxon>Aspergillaceae</taxon>
        <taxon>Aspergillus</taxon>
        <taxon>Aspergillus subgen. Circumdati</taxon>
    </lineage>
</organism>
<dbReference type="PANTHER" id="PTHR10039:SF5">
    <property type="entry name" value="NACHT DOMAIN-CONTAINING PROTEIN"/>
    <property type="match status" value="1"/>
</dbReference>
<dbReference type="InterPro" id="IPR027417">
    <property type="entry name" value="P-loop_NTPase"/>
</dbReference>
<dbReference type="PANTHER" id="PTHR10039">
    <property type="entry name" value="AMELOGENIN"/>
    <property type="match status" value="1"/>
</dbReference>
<evidence type="ECO:0000259" key="2">
    <source>
        <dbReference type="Pfam" id="PF24883"/>
    </source>
</evidence>
<evidence type="ECO:0000313" key="4">
    <source>
        <dbReference type="Proteomes" id="UP000248817"/>
    </source>
</evidence>
<dbReference type="Pfam" id="PF24883">
    <property type="entry name" value="NPHP3_N"/>
    <property type="match status" value="1"/>
</dbReference>
<dbReference type="AlphaFoldDB" id="A0A2V5IIN4"/>
<evidence type="ECO:0000256" key="1">
    <source>
        <dbReference type="ARBA" id="ARBA00022737"/>
    </source>
</evidence>
<gene>
    <name evidence="3" type="ORF">BP00DRAFT_442378</name>
</gene>
<dbReference type="InterPro" id="IPR056884">
    <property type="entry name" value="NPHP3-like_N"/>
</dbReference>
<keyword evidence="1" id="KW-0677">Repeat</keyword>
<proteinExistence type="predicted"/>
<dbReference type="SUPFAM" id="SSF52540">
    <property type="entry name" value="P-loop containing nucleoside triphosphate hydrolases"/>
    <property type="match status" value="1"/>
</dbReference>
<reference evidence="3 4" key="1">
    <citation type="submission" date="2018-02" db="EMBL/GenBank/DDBJ databases">
        <title>The genomes of Aspergillus section Nigri reveals drivers in fungal speciation.</title>
        <authorList>
            <consortium name="DOE Joint Genome Institute"/>
            <person name="Vesth T.C."/>
            <person name="Nybo J."/>
            <person name="Theobald S."/>
            <person name="Brandl J."/>
            <person name="Frisvad J.C."/>
            <person name="Nielsen K.F."/>
            <person name="Lyhne E.K."/>
            <person name="Kogle M.E."/>
            <person name="Kuo A."/>
            <person name="Riley R."/>
            <person name="Clum A."/>
            <person name="Nolan M."/>
            <person name="Lipzen A."/>
            <person name="Salamov A."/>
            <person name="Henrissat B."/>
            <person name="Wiebenga A."/>
            <person name="De vries R.P."/>
            <person name="Grigoriev I.V."/>
            <person name="Mortensen U.H."/>
            <person name="Andersen M.R."/>
            <person name="Baker S.E."/>
        </authorList>
    </citation>
    <scope>NUCLEOTIDE SEQUENCE [LARGE SCALE GENOMIC DNA]</scope>
    <source>
        <strain evidence="3 4">CBS 114.80</strain>
    </source>
</reference>
<keyword evidence="4" id="KW-1185">Reference proteome</keyword>
<accession>A0A2V5IIN4</accession>
<dbReference type="EMBL" id="KZ825467">
    <property type="protein sequence ID" value="PYI35971.1"/>
    <property type="molecule type" value="Genomic_DNA"/>
</dbReference>
<evidence type="ECO:0000313" key="3">
    <source>
        <dbReference type="EMBL" id="PYI35971.1"/>
    </source>
</evidence>
<name>A0A2V5IIN4_9EURO</name>
<feature type="domain" description="Nephrocystin 3-like N-terminal" evidence="2">
    <location>
        <begin position="62"/>
        <end position="241"/>
    </location>
</feature>
<dbReference type="Gene3D" id="3.40.50.300">
    <property type="entry name" value="P-loop containing nucleotide triphosphate hydrolases"/>
    <property type="match status" value="1"/>
</dbReference>
<dbReference type="Proteomes" id="UP000248817">
    <property type="component" value="Unassembled WGS sequence"/>
</dbReference>